<dbReference type="InterPro" id="IPR012677">
    <property type="entry name" value="Nucleotide-bd_a/b_plait_sf"/>
</dbReference>
<evidence type="ECO:0000313" key="6">
    <source>
        <dbReference type="Proteomes" id="UP000015104"/>
    </source>
</evidence>
<dbReference type="GO" id="GO:0005634">
    <property type="term" value="C:nucleus"/>
    <property type="evidence" value="ECO:0007669"/>
    <property type="project" value="TreeGrafter"/>
</dbReference>
<dbReference type="AlphaFoldDB" id="T1K6Z9"/>
<dbReference type="InterPro" id="IPR050502">
    <property type="entry name" value="Euk_RNA-bind_prot"/>
</dbReference>
<feature type="region of interest" description="Disordered" evidence="3">
    <location>
        <begin position="287"/>
        <end position="307"/>
    </location>
</feature>
<dbReference type="STRING" id="32264.T1K6Z9"/>
<name>T1K6Z9_TETUR</name>
<sequence>MNDQVNDQKPGDHSYQERNGDQFHESQQNGTEQLFPQISETHDDQLIDQNQSKSEEEQQISRQQSSQLSSSSSPISSSSTEQNNTNHHFAPRAKLFVGRLPENCSSKHLEDLFCKYGTVTECDVVGRYGFVHMSKPEEAEECVKKLNRYSFMGSLLTVEFSTSKVHPEPGTLGRAKGISRMSKGIRPRIHNHTPYHRELYNNHRASVGPPHSVPLPPPHSHPAPVAPPGRLYVGYSQPYCPDSYRPYERDIYYDSDYYGRDRERHYPPIDHRATGVGGSVTANYDFDSRGYSPPPPSPLGHHPTPHHAPYPIYSSHRSLPIRAYERPVIDESMPMYSARGSPMTTHKCHYHKCHYDMHVKPYLN</sequence>
<evidence type="ECO:0000256" key="3">
    <source>
        <dbReference type="SAM" id="MobiDB-lite"/>
    </source>
</evidence>
<dbReference type="eggNOG" id="KOG0109">
    <property type="taxonomic scope" value="Eukaryota"/>
</dbReference>
<proteinExistence type="predicted"/>
<protein>
    <recommendedName>
        <fullName evidence="4">RRM domain-containing protein</fullName>
    </recommendedName>
</protein>
<organism evidence="5 6">
    <name type="scientific">Tetranychus urticae</name>
    <name type="common">Two-spotted spider mite</name>
    <dbReference type="NCBI Taxonomy" id="32264"/>
    <lineage>
        <taxon>Eukaryota</taxon>
        <taxon>Metazoa</taxon>
        <taxon>Ecdysozoa</taxon>
        <taxon>Arthropoda</taxon>
        <taxon>Chelicerata</taxon>
        <taxon>Arachnida</taxon>
        <taxon>Acari</taxon>
        <taxon>Acariformes</taxon>
        <taxon>Trombidiformes</taxon>
        <taxon>Prostigmata</taxon>
        <taxon>Eleutherengona</taxon>
        <taxon>Raphignathae</taxon>
        <taxon>Tetranychoidea</taxon>
        <taxon>Tetranychidae</taxon>
        <taxon>Tetranychus</taxon>
    </lineage>
</organism>
<dbReference type="EnsemblMetazoa" id="tetur06g02320.1">
    <property type="protein sequence ID" value="tetur06g02320.1"/>
    <property type="gene ID" value="tetur06g02320"/>
</dbReference>
<accession>T1K6Z9</accession>
<feature type="region of interest" description="Disordered" evidence="3">
    <location>
        <begin position="1"/>
        <end position="86"/>
    </location>
</feature>
<dbReference type="InterPro" id="IPR035979">
    <property type="entry name" value="RBD_domain_sf"/>
</dbReference>
<dbReference type="HOGENOM" id="CLU_761488_0_0_1"/>
<dbReference type="OMA" id="FVHMSKP"/>
<dbReference type="PANTHER" id="PTHR48025">
    <property type="entry name" value="OS02G0815200 PROTEIN"/>
    <property type="match status" value="1"/>
</dbReference>
<gene>
    <name evidence="5" type="primary">107361321</name>
</gene>
<dbReference type="OrthoDB" id="1879688at2759"/>
<evidence type="ECO:0000313" key="5">
    <source>
        <dbReference type="EnsemblMetazoa" id="tetur06g02320.1"/>
    </source>
</evidence>
<reference evidence="5" key="2">
    <citation type="submission" date="2015-06" db="UniProtKB">
        <authorList>
            <consortium name="EnsemblMetazoa"/>
        </authorList>
    </citation>
    <scope>IDENTIFICATION</scope>
</reference>
<dbReference type="SMART" id="SM00360">
    <property type="entry name" value="RRM"/>
    <property type="match status" value="1"/>
</dbReference>
<evidence type="ECO:0000259" key="4">
    <source>
        <dbReference type="PROSITE" id="PS50102"/>
    </source>
</evidence>
<dbReference type="PROSITE" id="PS50102">
    <property type="entry name" value="RRM"/>
    <property type="match status" value="1"/>
</dbReference>
<dbReference type="GO" id="GO:0003729">
    <property type="term" value="F:mRNA binding"/>
    <property type="evidence" value="ECO:0007669"/>
    <property type="project" value="TreeGrafter"/>
</dbReference>
<evidence type="ECO:0000256" key="1">
    <source>
        <dbReference type="ARBA" id="ARBA00022884"/>
    </source>
</evidence>
<feature type="compositionally biased region" description="Low complexity" evidence="3">
    <location>
        <begin position="60"/>
        <end position="82"/>
    </location>
</feature>
<keyword evidence="6" id="KW-1185">Reference proteome</keyword>
<feature type="compositionally biased region" description="Polar residues" evidence="3">
    <location>
        <begin position="25"/>
        <end position="39"/>
    </location>
</feature>
<keyword evidence="1 2" id="KW-0694">RNA-binding</keyword>
<dbReference type="SUPFAM" id="SSF54928">
    <property type="entry name" value="RNA-binding domain, RBD"/>
    <property type="match status" value="1"/>
</dbReference>
<dbReference type="Pfam" id="PF00076">
    <property type="entry name" value="RRM_1"/>
    <property type="match status" value="1"/>
</dbReference>
<dbReference type="Proteomes" id="UP000015104">
    <property type="component" value="Unassembled WGS sequence"/>
</dbReference>
<dbReference type="PANTHER" id="PTHR48025:SF1">
    <property type="entry name" value="RRM DOMAIN-CONTAINING PROTEIN"/>
    <property type="match status" value="1"/>
</dbReference>
<dbReference type="EMBL" id="CAEY01001798">
    <property type="status" value="NOT_ANNOTATED_CDS"/>
    <property type="molecule type" value="Genomic_DNA"/>
</dbReference>
<evidence type="ECO:0000256" key="2">
    <source>
        <dbReference type="PROSITE-ProRule" id="PRU00176"/>
    </source>
</evidence>
<dbReference type="KEGG" id="tut:107361321"/>
<reference evidence="6" key="1">
    <citation type="submission" date="2011-08" db="EMBL/GenBank/DDBJ databases">
        <authorList>
            <person name="Rombauts S."/>
        </authorList>
    </citation>
    <scope>NUCLEOTIDE SEQUENCE</scope>
    <source>
        <strain evidence="6">London</strain>
    </source>
</reference>
<dbReference type="Gene3D" id="3.30.70.330">
    <property type="match status" value="1"/>
</dbReference>
<dbReference type="InterPro" id="IPR000504">
    <property type="entry name" value="RRM_dom"/>
</dbReference>
<feature type="domain" description="RRM" evidence="4">
    <location>
        <begin position="93"/>
        <end position="163"/>
    </location>
</feature>
<feature type="compositionally biased region" description="Basic and acidic residues" evidence="3">
    <location>
        <begin position="9"/>
        <end position="24"/>
    </location>
</feature>